<protein>
    <submittedName>
        <fullName evidence="2">Uncharacterized protein</fullName>
    </submittedName>
</protein>
<feature type="transmembrane region" description="Helical" evidence="1">
    <location>
        <begin position="341"/>
        <end position="360"/>
    </location>
</feature>
<dbReference type="Proteomes" id="UP000727993">
    <property type="component" value="Unassembled WGS sequence"/>
</dbReference>
<feature type="transmembrane region" description="Helical" evidence="1">
    <location>
        <begin position="199"/>
        <end position="220"/>
    </location>
</feature>
<proteinExistence type="predicted"/>
<name>A0A936TGA9_9ACTN</name>
<keyword evidence="1" id="KW-0812">Transmembrane</keyword>
<feature type="transmembrane region" description="Helical" evidence="1">
    <location>
        <begin position="367"/>
        <end position="388"/>
    </location>
</feature>
<dbReference type="AlphaFoldDB" id="A0A936TGA9"/>
<feature type="transmembrane region" description="Helical" evidence="1">
    <location>
        <begin position="98"/>
        <end position="118"/>
    </location>
</feature>
<feature type="transmembrane region" description="Helical" evidence="1">
    <location>
        <begin position="124"/>
        <end position="142"/>
    </location>
</feature>
<feature type="transmembrane region" description="Helical" evidence="1">
    <location>
        <begin position="154"/>
        <end position="179"/>
    </location>
</feature>
<accession>A0A936TGA9</accession>
<keyword evidence="1" id="KW-1133">Transmembrane helix</keyword>
<feature type="transmembrane region" description="Helical" evidence="1">
    <location>
        <begin position="262"/>
        <end position="282"/>
    </location>
</feature>
<evidence type="ECO:0000313" key="3">
    <source>
        <dbReference type="Proteomes" id="UP000727993"/>
    </source>
</evidence>
<feature type="transmembrane region" description="Helical" evidence="1">
    <location>
        <begin position="9"/>
        <end position="27"/>
    </location>
</feature>
<organism evidence="2 3">
    <name type="scientific">Candidatus Neomicrothrix subdominans</name>
    <dbReference type="NCBI Taxonomy" id="2954438"/>
    <lineage>
        <taxon>Bacteria</taxon>
        <taxon>Bacillati</taxon>
        <taxon>Actinomycetota</taxon>
        <taxon>Acidimicrobiia</taxon>
        <taxon>Acidimicrobiales</taxon>
        <taxon>Microthrixaceae</taxon>
        <taxon>Candidatus Neomicrothrix</taxon>
    </lineage>
</organism>
<sequence>MQVPTPQRWLPWAAGAVGAVVVIGPGLNRGAWLNLDQSVLPHLPIPTVLLGIGPDVPRRGAFTLLGALGSPWGASALVMKVLVIVLLAAATAGMARRVASLGTVTALGAGLLYAFGPFLMGRLAVGHLGLLWAAAVIPWALPAMAGNARSPARAFLWSLLAACGGYLSGTIVLALVPVLAVIGVTTGTPGGWAARLRGAAAIVAAQSLWLVPGVAVAAAVGFDQPGGGGFRLALSGWAAPARLVIGEGYFHTEAGSVPLPGTWGSVLGLVVGALAVIGLVVNRRTGGTDAIERVARGWSVALALAIGVLLPLSGLFDVTARLWAAISEVQPFNLAREPHRLFLIAWLVIVPGVAWGARWIGDRWSVFQPLATVTPLALALVLVAPQAWGMEGQLRGVDLPEAWAEVRSAVRAEPGTATTAPASNYAFWAVGDVRRAYNPWPDYLGVDTVISSDAKKGPTVEVDPRMDVIGPALDAYAGGRRGALVRQLRRAGVRWLVVPAVAGGPSYPDLASQPGLEPVVIDRSVALYRVTGGSDPARATSPWPGWWRRTSPGQQRVVVDAASPGWRTALTGNGAGPVPSGPAGRLVIPARAGWAWFPPAPITAMNQVVLLLAALWAWRRSRAEPTRASIVLESPPE</sequence>
<feature type="transmembrane region" description="Helical" evidence="1">
    <location>
        <begin position="72"/>
        <end position="91"/>
    </location>
</feature>
<reference evidence="2 3" key="1">
    <citation type="submission" date="2020-10" db="EMBL/GenBank/DDBJ databases">
        <title>Connecting structure to function with the recovery of over 1000 high-quality activated sludge metagenome-assembled genomes encoding full-length rRNA genes using long-read sequencing.</title>
        <authorList>
            <person name="Singleton C.M."/>
            <person name="Petriglieri F."/>
            <person name="Kristensen J.M."/>
            <person name="Kirkegaard R.H."/>
            <person name="Michaelsen T.Y."/>
            <person name="Andersen M.H."/>
            <person name="Karst S.M."/>
            <person name="Dueholm M.S."/>
            <person name="Nielsen P.H."/>
            <person name="Albertsen M."/>
        </authorList>
    </citation>
    <scope>NUCLEOTIDE SEQUENCE [LARGE SCALE GENOMIC DNA]</scope>
    <source>
        <strain evidence="2">Lyne_18-Q3-R50-59_MAXAC.006</strain>
    </source>
</reference>
<evidence type="ECO:0000256" key="1">
    <source>
        <dbReference type="SAM" id="Phobius"/>
    </source>
</evidence>
<feature type="transmembrane region" description="Helical" evidence="1">
    <location>
        <begin position="294"/>
        <end position="316"/>
    </location>
</feature>
<evidence type="ECO:0000313" key="2">
    <source>
        <dbReference type="EMBL" id="MBK9298634.1"/>
    </source>
</evidence>
<gene>
    <name evidence="2" type="ORF">IPN02_17770</name>
</gene>
<keyword evidence="1" id="KW-0472">Membrane</keyword>
<dbReference type="EMBL" id="JADJZA010000010">
    <property type="protein sequence ID" value="MBK9298634.1"/>
    <property type="molecule type" value="Genomic_DNA"/>
</dbReference>
<comment type="caution">
    <text evidence="2">The sequence shown here is derived from an EMBL/GenBank/DDBJ whole genome shotgun (WGS) entry which is preliminary data.</text>
</comment>